<evidence type="ECO:0000313" key="1">
    <source>
        <dbReference type="EMBL" id="CEK87694.1"/>
    </source>
</evidence>
<reference evidence="1" key="1">
    <citation type="submission" date="2014-12" db="EMBL/GenBank/DDBJ databases">
        <title>Insight into the proteome of Arion vulgaris.</title>
        <authorList>
            <person name="Aradska J."/>
            <person name="Bulat T."/>
            <person name="Smidak R."/>
            <person name="Sarate P."/>
            <person name="Gangsoo J."/>
            <person name="Sialana F."/>
            <person name="Bilban M."/>
            <person name="Lubec G."/>
        </authorList>
    </citation>
    <scope>NUCLEOTIDE SEQUENCE</scope>
    <source>
        <tissue evidence="1">Skin</tissue>
    </source>
</reference>
<dbReference type="AlphaFoldDB" id="A0A0B7B2W4"/>
<dbReference type="EMBL" id="HACG01040829">
    <property type="protein sequence ID" value="CEK87694.1"/>
    <property type="molecule type" value="Transcribed_RNA"/>
</dbReference>
<protein>
    <submittedName>
        <fullName evidence="1">Uncharacterized protein</fullName>
    </submittedName>
</protein>
<proteinExistence type="predicted"/>
<gene>
    <name evidence="1" type="primary">ORF160857</name>
</gene>
<name>A0A0B7B2W4_9EUPU</name>
<sequence>MNVEVLKQACSQRNLIKRVGQSRFIGYIMQRCLEHLVTIITIQGRRYRGRQKEMMLDGLTSYLDKRSTSELISCIKEKEL</sequence>
<organism evidence="1">
    <name type="scientific">Arion vulgaris</name>
    <dbReference type="NCBI Taxonomy" id="1028688"/>
    <lineage>
        <taxon>Eukaryota</taxon>
        <taxon>Metazoa</taxon>
        <taxon>Spiralia</taxon>
        <taxon>Lophotrochozoa</taxon>
        <taxon>Mollusca</taxon>
        <taxon>Gastropoda</taxon>
        <taxon>Heterobranchia</taxon>
        <taxon>Euthyneura</taxon>
        <taxon>Panpulmonata</taxon>
        <taxon>Eupulmonata</taxon>
        <taxon>Stylommatophora</taxon>
        <taxon>Helicina</taxon>
        <taxon>Arionoidea</taxon>
        <taxon>Arionidae</taxon>
        <taxon>Arion</taxon>
    </lineage>
</organism>
<accession>A0A0B7B2W4</accession>